<keyword evidence="6" id="KW-0067">ATP-binding</keyword>
<evidence type="ECO:0000256" key="1">
    <source>
        <dbReference type="ARBA" id="ARBA00006529"/>
    </source>
</evidence>
<gene>
    <name evidence="10" type="ORF">EV420DRAFT_1474431</name>
</gene>
<dbReference type="SMART" id="SM00033">
    <property type="entry name" value="CH"/>
    <property type="match status" value="1"/>
</dbReference>
<organism evidence="10 11">
    <name type="scientific">Armillaria tabescens</name>
    <name type="common">Ringless honey mushroom</name>
    <name type="synonym">Agaricus tabescens</name>
    <dbReference type="NCBI Taxonomy" id="1929756"/>
    <lineage>
        <taxon>Eukaryota</taxon>
        <taxon>Fungi</taxon>
        <taxon>Dikarya</taxon>
        <taxon>Basidiomycota</taxon>
        <taxon>Agaricomycotina</taxon>
        <taxon>Agaricomycetes</taxon>
        <taxon>Agaricomycetidae</taxon>
        <taxon>Agaricales</taxon>
        <taxon>Marasmiineae</taxon>
        <taxon>Physalacriaceae</taxon>
        <taxon>Desarmillaria</taxon>
    </lineage>
</organism>
<feature type="compositionally biased region" description="Polar residues" evidence="7">
    <location>
        <begin position="269"/>
        <end position="287"/>
    </location>
</feature>
<dbReference type="GO" id="GO:0004674">
    <property type="term" value="F:protein serine/threonine kinase activity"/>
    <property type="evidence" value="ECO:0007669"/>
    <property type="project" value="UniProtKB-KW"/>
</dbReference>
<keyword evidence="2" id="KW-0723">Serine/threonine-protein kinase</keyword>
<feature type="region of interest" description="Disordered" evidence="7">
    <location>
        <begin position="834"/>
        <end position="1020"/>
    </location>
</feature>
<sequence>MAAAVLPNVSVSGPFPMASHQRISNNKMPPTASSSRSKQPSSSSSSSAAAANSSTKPFTRLRSSLEQSIRTATRSKKQAPPIDDFATITPKTSKGKEREDPQKDKERHGVLRKLESKVNFRRGGRESVTPASSPIPPAADESTDKALPSPNSQPVIPTSSSSTSSALVSPARPARDRTRRSSNNHPSQISPPALTDGRSVSGSKEPVLRHKSTKSAPHNISPLPSSQSVDLATRPPGTPSKPRRELSSPPDTPTPASGSRGQLSPKMPAQNSDSPSAWVVSYTQRTSVDSRRPSIDSPRRPSIDSPRRPSTGSPNLARDESPSPIRPRPVSPSQRSYAQNRHFNISSASLTSPSDPVSRELIRSATTLLCKEVNKPPVHATRTEVGARDWEEVEIRMRALSRLERIWGKSSANGSSSNLSNVGALSSSGLGASGEERERRLFTEALRDGFVLCQLMNKLRSSSVVRPDPREDGLVRSSNITKFLAACSSYGLPDDDLFQRDDLIEASGESLTRVATTIIALIKFAEAPIADPSKVLSGQTKKPSPAGPYTQGTTSRAASSSPNLFTQSTPPPTPSPGRKRWNPSSGLPTVRSDSPDEASVSKSQTQRDRPIVDDDRSKDIAKVLTPPPRSPLRARSTKTVNEDEDGRGLFTCAVNPRSSVADSTRASIGDASVRDSVTSNHFIRHSTVSTMTDTSTATTGTMFSSLLDVGRATSSVLNKFGTIRTITTEATSESPSISRAEGSFIIEELARKRTDSSGKYDRKLSDAAIVDLSRVIEETDESSASSRGNGRHKAKRAAAEPEAETEENKPERAHALRLGKGKWPDDFLDVLQAHNQPRPAPAKSSTSSDDIDDRSYTPSPTSTSAPRKLAIVGSNRRNESVESLPQFPRRPTQRARHSIDSPVLLPREPSLRRDVSPDAASSSKAILRRHSTKPAQRSGSLVPKNVDESRGSDSDKMVPFPRTASGEHTPRISPHSSSGDSPAGSSDAPRPLRGRFQSDIEGSSRRRTRPSSYDELGAKPARSRIESMVNLGVASSGNTSASDLLSRDSMEGSAVRKPLIIREEGKPPTHFQLGNCIGRGQMVAVKRIRLEGLKEDEVTTLMREVDLVKRLSHPSIVKYEGMARDTDTLSIVLEYAENGSLGQTLKAFGKLNERLVASYVVKILEGLHYLHTSDVVHCDLKAANILTTKNGNVKLSDFGVSLNLRAMEREIKDVAGTPNWMAPEVIELKGASPKSDIWSLACTVIELLTGRPPYGDIANSMSVMFRIVEDEMPPIPDGCSPLLEGFPATMFQQRSGQATRADLQKSEAVRFLSQVEMPDTPLGEYPHDDAISGSPPRRHSNSSARPLADNDISPREHTFVKTTFSKPLSPIPSVPVMPRPLAILRAQLLLYAHIDVPPATPNTSANSQVPTAFKFIEAFKRSRSNLTPDQDYSVAGSSASSPDKASRTKGPALQRKLTRERPQSLSSNSTAPNSSSLRSAPESTGRKSTFSTDTDGGTRSISPIEEGEVHSPSRIASGFSDEGHFPGALVDSRRHRKTKSAGNCIVQ</sequence>
<dbReference type="PANTHER" id="PTHR11584:SF369">
    <property type="entry name" value="MITOGEN-ACTIVATED PROTEIN KINASE KINASE KINASE 19-RELATED"/>
    <property type="match status" value="1"/>
</dbReference>
<dbReference type="InterPro" id="IPR000719">
    <property type="entry name" value="Prot_kinase_dom"/>
</dbReference>
<evidence type="ECO:0000313" key="10">
    <source>
        <dbReference type="EMBL" id="KAK0467032.1"/>
    </source>
</evidence>
<dbReference type="CDD" id="cd00014">
    <property type="entry name" value="CH_SF"/>
    <property type="match status" value="1"/>
</dbReference>
<feature type="compositionally biased region" description="Polar residues" evidence="7">
    <location>
        <begin position="1426"/>
        <end position="1443"/>
    </location>
</feature>
<evidence type="ECO:0000256" key="2">
    <source>
        <dbReference type="ARBA" id="ARBA00022527"/>
    </source>
</evidence>
<evidence type="ECO:0000256" key="7">
    <source>
        <dbReference type="SAM" id="MobiDB-lite"/>
    </source>
</evidence>
<feature type="compositionally biased region" description="Basic and acidic residues" evidence="7">
    <location>
        <begin position="605"/>
        <end position="621"/>
    </location>
</feature>
<dbReference type="PROSITE" id="PS50011">
    <property type="entry name" value="PROTEIN_KINASE_DOM"/>
    <property type="match status" value="1"/>
</dbReference>
<evidence type="ECO:0000313" key="11">
    <source>
        <dbReference type="Proteomes" id="UP001175211"/>
    </source>
</evidence>
<dbReference type="RefSeq" id="XP_060337624.1">
    <property type="nucleotide sequence ID" value="XM_060469206.1"/>
</dbReference>
<evidence type="ECO:0000256" key="5">
    <source>
        <dbReference type="ARBA" id="ARBA00022777"/>
    </source>
</evidence>
<feature type="compositionally biased region" description="Low complexity" evidence="7">
    <location>
        <begin position="32"/>
        <end position="54"/>
    </location>
</feature>
<feature type="compositionally biased region" description="Low complexity" evidence="7">
    <location>
        <begin position="976"/>
        <end position="989"/>
    </location>
</feature>
<protein>
    <submittedName>
        <fullName evidence="10">STE/STE11/cdc15 protein kinase</fullName>
    </submittedName>
</protein>
<dbReference type="SUPFAM" id="SSF56112">
    <property type="entry name" value="Protein kinase-like (PK-like)"/>
    <property type="match status" value="1"/>
</dbReference>
<dbReference type="EMBL" id="JAUEPS010000003">
    <property type="protein sequence ID" value="KAK0467032.1"/>
    <property type="molecule type" value="Genomic_DNA"/>
</dbReference>
<feature type="compositionally biased region" description="Low complexity" evidence="7">
    <location>
        <begin position="1464"/>
        <end position="1480"/>
    </location>
</feature>
<keyword evidence="4" id="KW-0547">Nucleotide-binding</keyword>
<comment type="similarity">
    <text evidence="1">Belongs to the protein kinase superfamily. STE Ser/Thr protein kinase family. MAP kinase kinase kinase subfamily.</text>
</comment>
<dbReference type="Proteomes" id="UP001175211">
    <property type="component" value="Unassembled WGS sequence"/>
</dbReference>
<feature type="compositionally biased region" description="Basic and acidic residues" evidence="7">
    <location>
        <begin position="945"/>
        <end position="956"/>
    </location>
</feature>
<feature type="region of interest" description="Disordered" evidence="7">
    <location>
        <begin position="1317"/>
        <end position="1354"/>
    </location>
</feature>
<keyword evidence="5 10" id="KW-0418">Kinase</keyword>
<dbReference type="InterPro" id="IPR008271">
    <property type="entry name" value="Ser/Thr_kinase_AS"/>
</dbReference>
<evidence type="ECO:0000256" key="3">
    <source>
        <dbReference type="ARBA" id="ARBA00022679"/>
    </source>
</evidence>
<keyword evidence="11" id="KW-1185">Reference proteome</keyword>
<feature type="compositionally biased region" description="Low complexity" evidence="7">
    <location>
        <begin position="857"/>
        <end position="866"/>
    </location>
</feature>
<dbReference type="InterPro" id="IPR001715">
    <property type="entry name" value="CH_dom"/>
</dbReference>
<evidence type="ECO:0000259" key="9">
    <source>
        <dbReference type="PROSITE" id="PS50021"/>
    </source>
</evidence>
<dbReference type="Gene3D" id="1.10.510.10">
    <property type="entry name" value="Transferase(Phosphotransferase) domain 1"/>
    <property type="match status" value="1"/>
</dbReference>
<dbReference type="PANTHER" id="PTHR11584">
    <property type="entry name" value="SERINE/THREONINE PROTEIN KINASE"/>
    <property type="match status" value="1"/>
</dbReference>
<dbReference type="GO" id="GO:0005524">
    <property type="term" value="F:ATP binding"/>
    <property type="evidence" value="ECO:0007669"/>
    <property type="project" value="UniProtKB-KW"/>
</dbReference>
<dbReference type="PROSITE" id="PS50021">
    <property type="entry name" value="CH"/>
    <property type="match status" value="1"/>
</dbReference>
<dbReference type="InterPro" id="IPR011009">
    <property type="entry name" value="Kinase-like_dom_sf"/>
</dbReference>
<name>A0AA39NJW4_ARMTA</name>
<dbReference type="GeneID" id="85352754"/>
<dbReference type="InterPro" id="IPR036872">
    <property type="entry name" value="CH_dom_sf"/>
</dbReference>
<dbReference type="PROSITE" id="PS00108">
    <property type="entry name" value="PROTEIN_KINASE_ST"/>
    <property type="match status" value="1"/>
</dbReference>
<feature type="compositionally biased region" description="Polar residues" evidence="7">
    <location>
        <begin position="55"/>
        <end position="72"/>
    </location>
</feature>
<dbReference type="Gene3D" id="1.10.418.10">
    <property type="entry name" value="Calponin-like domain"/>
    <property type="match status" value="1"/>
</dbReference>
<reference evidence="10" key="1">
    <citation type="submission" date="2023-06" db="EMBL/GenBank/DDBJ databases">
        <authorList>
            <consortium name="Lawrence Berkeley National Laboratory"/>
            <person name="Ahrendt S."/>
            <person name="Sahu N."/>
            <person name="Indic B."/>
            <person name="Wong-Bajracharya J."/>
            <person name="Merenyi Z."/>
            <person name="Ke H.-M."/>
            <person name="Monk M."/>
            <person name="Kocsube S."/>
            <person name="Drula E."/>
            <person name="Lipzen A."/>
            <person name="Balint B."/>
            <person name="Henrissat B."/>
            <person name="Andreopoulos B."/>
            <person name="Martin F.M."/>
            <person name="Harder C.B."/>
            <person name="Rigling D."/>
            <person name="Ford K.L."/>
            <person name="Foster G.D."/>
            <person name="Pangilinan J."/>
            <person name="Papanicolaou A."/>
            <person name="Barry K."/>
            <person name="LaButti K."/>
            <person name="Viragh M."/>
            <person name="Koriabine M."/>
            <person name="Yan M."/>
            <person name="Riley R."/>
            <person name="Champramary S."/>
            <person name="Plett K.L."/>
            <person name="Tsai I.J."/>
            <person name="Slot J."/>
            <person name="Sipos G."/>
            <person name="Plett J."/>
            <person name="Nagy L.G."/>
            <person name="Grigoriev I.V."/>
        </authorList>
    </citation>
    <scope>NUCLEOTIDE SEQUENCE</scope>
    <source>
        <strain evidence="10">CCBAS 213</strain>
    </source>
</reference>
<evidence type="ECO:0000259" key="8">
    <source>
        <dbReference type="PROSITE" id="PS50011"/>
    </source>
</evidence>
<feature type="compositionally biased region" description="Polar residues" evidence="7">
    <location>
        <begin position="1486"/>
        <end position="1501"/>
    </location>
</feature>
<accession>A0AA39NJW4</accession>
<feature type="region of interest" description="Disordered" evidence="7">
    <location>
        <begin position="1426"/>
        <end position="1547"/>
    </location>
</feature>
<feature type="compositionally biased region" description="Basic and acidic residues" evidence="7">
    <location>
        <begin position="288"/>
        <end position="307"/>
    </location>
</feature>
<feature type="region of interest" description="Disordered" evidence="7">
    <location>
        <begin position="534"/>
        <end position="643"/>
    </location>
</feature>
<feature type="compositionally biased region" description="Polar residues" evidence="7">
    <location>
        <begin position="550"/>
        <end position="567"/>
    </location>
</feature>
<dbReference type="Pfam" id="PF00307">
    <property type="entry name" value="CH"/>
    <property type="match status" value="1"/>
</dbReference>
<dbReference type="Pfam" id="PF00069">
    <property type="entry name" value="Pkinase"/>
    <property type="match status" value="1"/>
</dbReference>
<evidence type="ECO:0000256" key="6">
    <source>
        <dbReference type="ARBA" id="ARBA00022840"/>
    </source>
</evidence>
<feature type="compositionally biased region" description="Polar residues" evidence="7">
    <location>
        <begin position="214"/>
        <end position="230"/>
    </location>
</feature>
<keyword evidence="3" id="KW-0808">Transferase</keyword>
<feature type="region of interest" description="Disordered" evidence="7">
    <location>
        <begin position="777"/>
        <end position="812"/>
    </location>
</feature>
<proteinExistence type="inferred from homology"/>
<evidence type="ECO:0000256" key="4">
    <source>
        <dbReference type="ARBA" id="ARBA00022741"/>
    </source>
</evidence>
<dbReference type="SMART" id="SM00220">
    <property type="entry name" value="S_TKc"/>
    <property type="match status" value="1"/>
</dbReference>
<dbReference type="SUPFAM" id="SSF47576">
    <property type="entry name" value="Calponin-homology domain, CH-domain"/>
    <property type="match status" value="1"/>
</dbReference>
<feature type="domain" description="Protein kinase" evidence="8">
    <location>
        <begin position="1025"/>
        <end position="1360"/>
    </location>
</feature>
<feature type="compositionally biased region" description="Basic and acidic residues" evidence="7">
    <location>
        <begin position="94"/>
        <end position="118"/>
    </location>
</feature>
<comment type="caution">
    <text evidence="10">The sequence shown here is derived from an EMBL/GenBank/DDBJ whole genome shotgun (WGS) entry which is preliminary data.</text>
</comment>
<feature type="domain" description="Calponin-homology (CH)" evidence="9">
    <location>
        <begin position="417"/>
        <end position="526"/>
    </location>
</feature>
<feature type="region of interest" description="Disordered" evidence="7">
    <location>
        <begin position="1"/>
        <end position="338"/>
    </location>
</feature>